<comment type="caution">
    <text evidence="4">The sequence shown here is derived from an EMBL/GenBank/DDBJ whole genome shotgun (WGS) entry which is preliminary data.</text>
</comment>
<feature type="region of interest" description="Disordered" evidence="1">
    <location>
        <begin position="345"/>
        <end position="368"/>
    </location>
</feature>
<keyword evidence="2" id="KW-0732">Signal</keyword>
<keyword evidence="5" id="KW-1185">Reference proteome</keyword>
<dbReference type="PROSITE" id="PS51318">
    <property type="entry name" value="TAT"/>
    <property type="match status" value="1"/>
</dbReference>
<dbReference type="Pfam" id="PF14415">
    <property type="entry name" value="DUF4424"/>
    <property type="match status" value="1"/>
</dbReference>
<dbReference type="Proteomes" id="UP000637002">
    <property type="component" value="Unassembled WGS sequence"/>
</dbReference>
<evidence type="ECO:0000313" key="4">
    <source>
        <dbReference type="EMBL" id="GGC71218.1"/>
    </source>
</evidence>
<dbReference type="AlphaFoldDB" id="A0A916UFT6"/>
<evidence type="ECO:0000313" key="5">
    <source>
        <dbReference type="Proteomes" id="UP000637002"/>
    </source>
</evidence>
<proteinExistence type="predicted"/>
<evidence type="ECO:0000259" key="3">
    <source>
        <dbReference type="Pfam" id="PF14415"/>
    </source>
</evidence>
<feature type="chain" id="PRO_5036678065" description="DUF4424 domain-containing protein" evidence="2">
    <location>
        <begin position="32"/>
        <end position="368"/>
    </location>
</feature>
<feature type="signal peptide" evidence="2">
    <location>
        <begin position="1"/>
        <end position="31"/>
    </location>
</feature>
<reference evidence="4" key="1">
    <citation type="journal article" date="2014" name="Int. J. Syst. Evol. Microbiol.">
        <title>Complete genome sequence of Corynebacterium casei LMG S-19264T (=DSM 44701T), isolated from a smear-ripened cheese.</title>
        <authorList>
            <consortium name="US DOE Joint Genome Institute (JGI-PGF)"/>
            <person name="Walter F."/>
            <person name="Albersmeier A."/>
            <person name="Kalinowski J."/>
            <person name="Ruckert C."/>
        </authorList>
    </citation>
    <scope>NUCLEOTIDE SEQUENCE</scope>
    <source>
        <strain evidence="4">CGMCC 1.12919</strain>
    </source>
</reference>
<dbReference type="EMBL" id="BMGG01000005">
    <property type="protein sequence ID" value="GGC71218.1"/>
    <property type="molecule type" value="Genomic_DNA"/>
</dbReference>
<reference evidence="4" key="2">
    <citation type="submission" date="2020-09" db="EMBL/GenBank/DDBJ databases">
        <authorList>
            <person name="Sun Q."/>
            <person name="Zhou Y."/>
        </authorList>
    </citation>
    <scope>NUCLEOTIDE SEQUENCE</scope>
    <source>
        <strain evidence="4">CGMCC 1.12919</strain>
    </source>
</reference>
<evidence type="ECO:0000256" key="1">
    <source>
        <dbReference type="SAM" id="MobiDB-lite"/>
    </source>
</evidence>
<organism evidence="4 5">
    <name type="scientific">Chelatococcus reniformis</name>
    <dbReference type="NCBI Taxonomy" id="1494448"/>
    <lineage>
        <taxon>Bacteria</taxon>
        <taxon>Pseudomonadati</taxon>
        <taxon>Pseudomonadota</taxon>
        <taxon>Alphaproteobacteria</taxon>
        <taxon>Hyphomicrobiales</taxon>
        <taxon>Chelatococcaceae</taxon>
        <taxon>Chelatococcus</taxon>
    </lineage>
</organism>
<accession>A0A916UFT6</accession>
<feature type="domain" description="DUF4424" evidence="3">
    <location>
        <begin position="31"/>
        <end position="326"/>
    </location>
</feature>
<protein>
    <recommendedName>
        <fullName evidence="3">DUF4424 domain-containing protein</fullName>
    </recommendedName>
</protein>
<gene>
    <name evidence="4" type="ORF">GCM10010994_32140</name>
</gene>
<dbReference type="InterPro" id="IPR025538">
    <property type="entry name" value="DUF4424"/>
</dbReference>
<sequence length="368" mass="39043">MAARRSPLRWRTAMAAAAAGGLLAAVPAARAADSTAELAIGGLVFTTPPDVALREETLFISPTDVRARYVVLNKSQKPITALVVFPLPDLDARAETFASAVIPVEDDANFIGFSARVDGRPVTAQLEQTAFGLGLERTATLRDAGIPLNPALHATWTALKALGPEARDGLRVAGLIDLEEAFPGDNRPDQLEPKARWLLKTTFFWQQLFPAGRETVVEHAYKPSVGISAGSPLADGAKAAELARYQQRFCVDDAFVKAAAALKKKLGPDAWLMEKRIDYTLLPGGGWGGPSGAFTAVIDKGNPDALVSFCAEEVKKLSPTQLEARQLSAPAGGILSILILDQPDGPANTAVPADEPPSASAQERLPRR</sequence>
<name>A0A916UFT6_9HYPH</name>
<dbReference type="InterPro" id="IPR006311">
    <property type="entry name" value="TAT_signal"/>
</dbReference>
<dbReference type="Gene3D" id="2.60.40.3680">
    <property type="match status" value="1"/>
</dbReference>
<evidence type="ECO:0000256" key="2">
    <source>
        <dbReference type="SAM" id="SignalP"/>
    </source>
</evidence>